<name>A0AA48R9W0_9ZZZZ</name>
<gene>
    <name evidence="1" type="ORF">AMST5_00413</name>
</gene>
<evidence type="ECO:0000313" key="1">
    <source>
        <dbReference type="EMBL" id="CAJ0851414.1"/>
    </source>
</evidence>
<dbReference type="AlphaFoldDB" id="A0AA48R9W0"/>
<proteinExistence type="predicted"/>
<dbReference type="EMBL" id="OY288114">
    <property type="protein sequence ID" value="CAJ0851414.1"/>
    <property type="molecule type" value="Genomic_DNA"/>
</dbReference>
<protein>
    <submittedName>
        <fullName evidence="1">Uncharacterized protein</fullName>
    </submittedName>
</protein>
<accession>A0AA48R9W0</accession>
<sequence>MRKGLMLSVGLACLIAMVGGEALAKSRSHHSRYVIAENGVVNGRSPIDVERRSWLDPGTKVPVGTTNRYMLQQTFYNRDPVQANQRSWYMQETLPQRPPYNADMIVPYSDGWPVDLF</sequence>
<organism evidence="1">
    <name type="scientific">freshwater sediment metagenome</name>
    <dbReference type="NCBI Taxonomy" id="556182"/>
    <lineage>
        <taxon>unclassified sequences</taxon>
        <taxon>metagenomes</taxon>
        <taxon>ecological metagenomes</taxon>
    </lineage>
</organism>
<reference evidence="1" key="1">
    <citation type="submission" date="2023-07" db="EMBL/GenBank/DDBJ databases">
        <authorList>
            <person name="Pelsma A.J. K."/>
        </authorList>
    </citation>
    <scope>NUCLEOTIDE SEQUENCE</scope>
</reference>